<sequence>MWDSKQKNNQDLLVVNELSEYSSVSLKKTLLQGSSQNQIELMPLKPKPIQVAPLSEEYAYTMTQHIQLIGDLAATEKTAVCTQNWKDSVRKQFNTQTITQFKTSYQINREIQLISQIKRTYMNLMPIIDPQSSFLSYWKIPVLIITFVVFIEVPLIIFFGDDFYYTFHSPTYIFFRSIVILIFMLDIFIEFHVAFYKYGALVKNRRRVALHYLMGSFIFDFVPLIEILITTFSYAMANVYTFHLLFLLKMYPVYEIDQRYQDKLQVYPKWKSIYMIVRMIIEIVYLTHFFGCIFFGTGMYMLNHYDNPDEGTFTNSWLTFSSGNFGTILYYDWTKRYILSTYWAFATLTTVAYGDITPMNEFEIIVSEVAMIAAVFLVAFNVNNIQQTFVDYFDEKRKYNKEIVAITKFMRSKNVSEKTEKEIRNFLEHYFKEKRNRDQYLEDQVFQKLAPQLKNRLMYEAYQPYLYQIPWITNNFSDDLMRELSQVMEEIDYSKKENIFLDGDANRDDNAIYFVQIGHIEIFVNVPETDKQEVIMAHLKSGARFGDYAFVTGLQRKASARSKKYSQVVRLSRTDFMNKLKLFPLDHQRYCFLRDEIIFNNAYYELGIECFTCGSTDHMSIDCQLTHLSISKEIIKSVRKSIIEKKLKKLSINIQQNRNYQFQRTKKQKVRILKTAQPQQAEIEDYHSIINKKIQFEAFYSENQIIIESFTLDKIDNFVNYYPNFNIDFLISKNRKKEKLVFARETRQRSVSQIVRKSEAII</sequence>
<dbReference type="PANTHER" id="PTHR45689">
    <property type="entry name" value="I[[H]] CHANNEL, ISOFORM E"/>
    <property type="match status" value="1"/>
</dbReference>
<dbReference type="OrthoDB" id="421226at2759"/>
<feature type="transmembrane region" description="Helical" evidence="5">
    <location>
        <begin position="362"/>
        <end position="382"/>
    </location>
</feature>
<dbReference type="InterPro" id="IPR005821">
    <property type="entry name" value="Ion_trans_dom"/>
</dbReference>
<feature type="transmembrane region" description="Helical" evidence="5">
    <location>
        <begin position="338"/>
        <end position="356"/>
    </location>
</feature>
<evidence type="ECO:0000256" key="2">
    <source>
        <dbReference type="ARBA" id="ARBA00022692"/>
    </source>
</evidence>
<dbReference type="Proteomes" id="UP000692954">
    <property type="component" value="Unassembled WGS sequence"/>
</dbReference>
<dbReference type="GO" id="GO:0005249">
    <property type="term" value="F:voltage-gated potassium channel activity"/>
    <property type="evidence" value="ECO:0007669"/>
    <property type="project" value="TreeGrafter"/>
</dbReference>
<comment type="subcellular location">
    <subcellularLocation>
        <location evidence="1">Membrane</location>
        <topology evidence="1">Multi-pass membrane protein</topology>
    </subcellularLocation>
</comment>
<evidence type="ECO:0000313" key="7">
    <source>
        <dbReference type="EMBL" id="CAD8099039.1"/>
    </source>
</evidence>
<feature type="transmembrane region" description="Helical" evidence="5">
    <location>
        <begin position="140"/>
        <end position="160"/>
    </location>
</feature>
<keyword evidence="3 5" id="KW-1133">Transmembrane helix</keyword>
<dbReference type="GO" id="GO:0035725">
    <property type="term" value="P:sodium ion transmembrane transport"/>
    <property type="evidence" value="ECO:0007669"/>
    <property type="project" value="TreeGrafter"/>
</dbReference>
<feature type="transmembrane region" description="Helical" evidence="5">
    <location>
        <begin position="172"/>
        <end position="196"/>
    </location>
</feature>
<dbReference type="CDD" id="cd00038">
    <property type="entry name" value="CAP_ED"/>
    <property type="match status" value="1"/>
</dbReference>
<accession>A0A8S1P7N1</accession>
<feature type="transmembrane region" description="Helical" evidence="5">
    <location>
        <begin position="275"/>
        <end position="302"/>
    </location>
</feature>
<reference evidence="7" key="1">
    <citation type="submission" date="2021-01" db="EMBL/GenBank/DDBJ databases">
        <authorList>
            <consortium name="Genoscope - CEA"/>
            <person name="William W."/>
        </authorList>
    </citation>
    <scope>NUCLEOTIDE SEQUENCE</scope>
</reference>
<evidence type="ECO:0000256" key="5">
    <source>
        <dbReference type="SAM" id="Phobius"/>
    </source>
</evidence>
<evidence type="ECO:0000256" key="1">
    <source>
        <dbReference type="ARBA" id="ARBA00004141"/>
    </source>
</evidence>
<dbReference type="GO" id="GO:0098855">
    <property type="term" value="C:HCN channel complex"/>
    <property type="evidence" value="ECO:0007669"/>
    <property type="project" value="TreeGrafter"/>
</dbReference>
<keyword evidence="2 5" id="KW-0812">Transmembrane</keyword>
<proteinExistence type="predicted"/>
<dbReference type="AlphaFoldDB" id="A0A8S1P7N1"/>
<evidence type="ECO:0000256" key="4">
    <source>
        <dbReference type="ARBA" id="ARBA00023136"/>
    </source>
</evidence>
<dbReference type="InterPro" id="IPR051413">
    <property type="entry name" value="K/Na_HCN_channel"/>
</dbReference>
<evidence type="ECO:0000313" key="8">
    <source>
        <dbReference type="Proteomes" id="UP000692954"/>
    </source>
</evidence>
<evidence type="ECO:0000256" key="3">
    <source>
        <dbReference type="ARBA" id="ARBA00022989"/>
    </source>
</evidence>
<feature type="domain" description="Cyclic nucleotide-binding" evidence="6">
    <location>
        <begin position="472"/>
        <end position="580"/>
    </location>
</feature>
<dbReference type="PROSITE" id="PS50042">
    <property type="entry name" value="CNMP_BINDING_3"/>
    <property type="match status" value="1"/>
</dbReference>
<keyword evidence="8" id="KW-1185">Reference proteome</keyword>
<dbReference type="Pfam" id="PF00027">
    <property type="entry name" value="cNMP_binding"/>
    <property type="match status" value="1"/>
</dbReference>
<feature type="transmembrane region" description="Helical" evidence="5">
    <location>
        <begin position="235"/>
        <end position="254"/>
    </location>
</feature>
<name>A0A8S1P7N1_9CILI</name>
<comment type="caution">
    <text evidence="7">The sequence shown here is derived from an EMBL/GenBank/DDBJ whole genome shotgun (WGS) entry which is preliminary data.</text>
</comment>
<keyword evidence="4 5" id="KW-0472">Membrane</keyword>
<protein>
    <recommendedName>
        <fullName evidence="6">Cyclic nucleotide-binding domain-containing protein</fullName>
    </recommendedName>
</protein>
<feature type="transmembrane region" description="Helical" evidence="5">
    <location>
        <begin position="208"/>
        <end position="229"/>
    </location>
</feature>
<dbReference type="InterPro" id="IPR000595">
    <property type="entry name" value="cNMP-bd_dom"/>
</dbReference>
<gene>
    <name evidence="7" type="ORF">PSON_ATCC_30995.1.T0710110</name>
</gene>
<organism evidence="7 8">
    <name type="scientific">Paramecium sonneborni</name>
    <dbReference type="NCBI Taxonomy" id="65129"/>
    <lineage>
        <taxon>Eukaryota</taxon>
        <taxon>Sar</taxon>
        <taxon>Alveolata</taxon>
        <taxon>Ciliophora</taxon>
        <taxon>Intramacronucleata</taxon>
        <taxon>Oligohymenophorea</taxon>
        <taxon>Peniculida</taxon>
        <taxon>Parameciidae</taxon>
        <taxon>Paramecium</taxon>
    </lineage>
</organism>
<dbReference type="Pfam" id="PF00520">
    <property type="entry name" value="Ion_trans"/>
    <property type="match status" value="1"/>
</dbReference>
<dbReference type="PANTHER" id="PTHR45689:SF5">
    <property type="entry name" value="I[[H]] CHANNEL, ISOFORM E"/>
    <property type="match status" value="1"/>
</dbReference>
<dbReference type="EMBL" id="CAJJDN010000071">
    <property type="protein sequence ID" value="CAD8099039.1"/>
    <property type="molecule type" value="Genomic_DNA"/>
</dbReference>
<feature type="transmembrane region" description="Helical" evidence="5">
    <location>
        <begin position="314"/>
        <end position="331"/>
    </location>
</feature>
<dbReference type="SMART" id="SM00100">
    <property type="entry name" value="cNMP"/>
    <property type="match status" value="1"/>
</dbReference>
<evidence type="ECO:0000259" key="6">
    <source>
        <dbReference type="PROSITE" id="PS50042"/>
    </source>
</evidence>
<dbReference type="GO" id="GO:0003254">
    <property type="term" value="P:regulation of membrane depolarization"/>
    <property type="evidence" value="ECO:0007669"/>
    <property type="project" value="TreeGrafter"/>
</dbReference>